<keyword evidence="3" id="KW-1185">Reference proteome</keyword>
<gene>
    <name evidence="2" type="ORF">SAMN04488123_102401</name>
</gene>
<feature type="transmembrane region" description="Helical" evidence="1">
    <location>
        <begin position="240"/>
        <end position="260"/>
    </location>
</feature>
<evidence type="ECO:0008006" key="4">
    <source>
        <dbReference type="Google" id="ProtNLM"/>
    </source>
</evidence>
<dbReference type="InterPro" id="IPR053046">
    <property type="entry name" value="ABC-5_transporter"/>
</dbReference>
<name>A0A1G8KZM7_9BACI</name>
<dbReference type="PRINTS" id="PR02026">
    <property type="entry name" value="YTRCYTRDABC"/>
</dbReference>
<keyword evidence="1" id="KW-0472">Membrane</keyword>
<proteinExistence type="predicted"/>
<dbReference type="AlphaFoldDB" id="A0A1G8KZM7"/>
<feature type="transmembrane region" description="Helical" evidence="1">
    <location>
        <begin position="280"/>
        <end position="300"/>
    </location>
</feature>
<organism evidence="2 3">
    <name type="scientific">Natribacillus halophilus</name>
    <dbReference type="NCBI Taxonomy" id="549003"/>
    <lineage>
        <taxon>Bacteria</taxon>
        <taxon>Bacillati</taxon>
        <taxon>Bacillota</taxon>
        <taxon>Bacilli</taxon>
        <taxon>Bacillales</taxon>
        <taxon>Bacillaceae</taxon>
        <taxon>Natribacillus</taxon>
    </lineage>
</organism>
<dbReference type="PANTHER" id="PTHR39177:SF1">
    <property type="entry name" value="ABC TRANSPORTER PERMEASE YTRC-RELATED"/>
    <property type="match status" value="1"/>
</dbReference>
<keyword evidence="1" id="KW-0812">Transmembrane</keyword>
<dbReference type="Proteomes" id="UP000198853">
    <property type="component" value="Unassembled WGS sequence"/>
</dbReference>
<dbReference type="EMBL" id="FNEN01000002">
    <property type="protein sequence ID" value="SDI48862.1"/>
    <property type="molecule type" value="Genomic_DNA"/>
</dbReference>
<protein>
    <recommendedName>
        <fullName evidence="4">ABC-2 type transport system permease protein</fullName>
    </recommendedName>
</protein>
<evidence type="ECO:0000313" key="3">
    <source>
        <dbReference type="Proteomes" id="UP000198853"/>
    </source>
</evidence>
<sequence>MLNKALLKKDFKLSAMVILVLTMIFVIAYPLRTIMELNQLRVFDDYQTQTHMFEQSYHGFVENIFMNNPLTMFSVIGVVVLGGVLIGLERNTRRHVFNLSLPFARRKLFGTKAIIGLVSITTMMTLSVLAAYSIIWSSEYSELLTEFHLVDMLVIPLLTYLAIFAFTLFTGTVAGEMISQIVLSFIFLIFPYGFLILTSLFLRTHGMVSPPIHTNEWINDMVMSLVLPLQLGESGYIHEYQWLITLIFLVVSLFLGNALYKKGKSERNGEFLLFPSLKPFFMIGIVGCSALLGGMIFSAFGQPAGAAIPFYWLGAIVVGGLAFWITRRLLQMNVTMKNN</sequence>
<dbReference type="InterPro" id="IPR023264">
    <property type="entry name" value="ABC_transptr_acetoin_YtrC/YtrD"/>
</dbReference>
<dbReference type="RefSeq" id="WP_090396280.1">
    <property type="nucleotide sequence ID" value="NZ_FNEN01000002.1"/>
</dbReference>
<dbReference type="PANTHER" id="PTHR39177">
    <property type="entry name" value="ABC TRANSPORTER PERMEASE YTRC-RELATED"/>
    <property type="match status" value="1"/>
</dbReference>
<keyword evidence="1" id="KW-1133">Transmembrane helix</keyword>
<feature type="transmembrane region" description="Helical" evidence="1">
    <location>
        <begin position="109"/>
        <end position="135"/>
    </location>
</feature>
<evidence type="ECO:0000313" key="2">
    <source>
        <dbReference type="EMBL" id="SDI48862.1"/>
    </source>
</evidence>
<feature type="transmembrane region" description="Helical" evidence="1">
    <location>
        <begin position="181"/>
        <end position="202"/>
    </location>
</feature>
<feature type="transmembrane region" description="Helical" evidence="1">
    <location>
        <begin position="147"/>
        <end position="169"/>
    </location>
</feature>
<feature type="transmembrane region" description="Helical" evidence="1">
    <location>
        <begin position="70"/>
        <end position="88"/>
    </location>
</feature>
<feature type="transmembrane region" description="Helical" evidence="1">
    <location>
        <begin position="306"/>
        <end position="326"/>
    </location>
</feature>
<accession>A0A1G8KZM7</accession>
<reference evidence="2 3" key="1">
    <citation type="submission" date="2016-10" db="EMBL/GenBank/DDBJ databases">
        <authorList>
            <person name="de Groot N.N."/>
        </authorList>
    </citation>
    <scope>NUCLEOTIDE SEQUENCE [LARGE SCALE GENOMIC DNA]</scope>
    <source>
        <strain evidence="2 3">DSM 21771</strain>
    </source>
</reference>
<evidence type="ECO:0000256" key="1">
    <source>
        <dbReference type="SAM" id="Phobius"/>
    </source>
</evidence>
<dbReference type="OrthoDB" id="2658554at2"/>
<feature type="transmembrane region" description="Helical" evidence="1">
    <location>
        <begin position="12"/>
        <end position="31"/>
    </location>
</feature>